<feature type="signal peptide" evidence="1">
    <location>
        <begin position="1"/>
        <end position="20"/>
    </location>
</feature>
<evidence type="ECO:0000313" key="3">
    <source>
        <dbReference type="Proteomes" id="UP000266273"/>
    </source>
</evidence>
<dbReference type="Proteomes" id="UP000266273">
    <property type="component" value="Unassembled WGS sequence"/>
</dbReference>
<dbReference type="RefSeq" id="WP_119060136.1">
    <property type="nucleotide sequence ID" value="NZ_QXDF01000001.1"/>
</dbReference>
<gene>
    <name evidence="2" type="ORF">BXY53_0253</name>
</gene>
<sequence>MLRCVTIVTALAAISVADTAAAQTCFPVSSDVVSLGQANARAYAERSLDRAIAARKSSIETSGKTLAKVTRNDLACAPFPNLLGADEWRCTGRARVCAAD</sequence>
<dbReference type="OrthoDB" id="9953884at2"/>
<name>A0A397Q462_9HYPH</name>
<reference evidence="2 3" key="1">
    <citation type="submission" date="2018-08" db="EMBL/GenBank/DDBJ databases">
        <title>Genomic Encyclopedia of Archaeal and Bacterial Type Strains, Phase II (KMG-II): from individual species to whole genera.</title>
        <authorList>
            <person name="Goeker M."/>
        </authorList>
    </citation>
    <scope>NUCLEOTIDE SEQUENCE [LARGE SCALE GENOMIC DNA]</scope>
    <source>
        <strain evidence="2 3">DSM 5002</strain>
    </source>
</reference>
<protein>
    <recommendedName>
        <fullName evidence="4">UrcA family protein</fullName>
    </recommendedName>
</protein>
<comment type="caution">
    <text evidence="2">The sequence shown here is derived from an EMBL/GenBank/DDBJ whole genome shotgun (WGS) entry which is preliminary data.</text>
</comment>
<proteinExistence type="predicted"/>
<keyword evidence="3" id="KW-1185">Reference proteome</keyword>
<keyword evidence="1" id="KW-0732">Signal</keyword>
<organism evidence="2 3">
    <name type="scientific">Dichotomicrobium thermohalophilum</name>
    <dbReference type="NCBI Taxonomy" id="933063"/>
    <lineage>
        <taxon>Bacteria</taxon>
        <taxon>Pseudomonadati</taxon>
        <taxon>Pseudomonadota</taxon>
        <taxon>Alphaproteobacteria</taxon>
        <taxon>Hyphomicrobiales</taxon>
        <taxon>Hyphomicrobiaceae</taxon>
        <taxon>Dichotomicrobium</taxon>
    </lineage>
</organism>
<evidence type="ECO:0008006" key="4">
    <source>
        <dbReference type="Google" id="ProtNLM"/>
    </source>
</evidence>
<feature type="chain" id="PRO_5017177566" description="UrcA family protein" evidence="1">
    <location>
        <begin position="21"/>
        <end position="100"/>
    </location>
</feature>
<dbReference type="AlphaFoldDB" id="A0A397Q462"/>
<evidence type="ECO:0000313" key="2">
    <source>
        <dbReference type="EMBL" id="RIA55199.1"/>
    </source>
</evidence>
<accession>A0A397Q462</accession>
<dbReference type="EMBL" id="QXDF01000001">
    <property type="protein sequence ID" value="RIA55199.1"/>
    <property type="molecule type" value="Genomic_DNA"/>
</dbReference>
<evidence type="ECO:0000256" key="1">
    <source>
        <dbReference type="SAM" id="SignalP"/>
    </source>
</evidence>